<sequence length="304" mass="34192">MNREAPQPRSQKMLARRVEFLQSVMSPQRRLRIADVGANPINTPDYDGLLKLGGCEVWGFEPEQSAFDALTQDPVPNTHYLQRAIGRTGQGTFYPHPQSGLGSLYPIRQESVSFLGKPGWHKGDVDGIEIALTALDDLSDEELPKPDVLKIDIQGGELDVFQSGRQKMSQAVSVIPEVRFYRMYEGEPLWGPVDVELHDQGYVLHKLVFAKSTVVQNSQRKRMKNAVFRNQLIDGDAVYIRNPETIDDWSDEQIKQLAMASACVFGSFDLTVFCLDALVDREVVDPQAPGQFLDKLPPWMFAEN</sequence>
<evidence type="ECO:0000259" key="1">
    <source>
        <dbReference type="Pfam" id="PF05050"/>
    </source>
</evidence>
<name>A0ABZ2XQ83_9RHOB</name>
<dbReference type="InterPro" id="IPR006342">
    <property type="entry name" value="FkbM_mtfrase"/>
</dbReference>
<organism evidence="2 3">
    <name type="scientific">Aliisedimentitalea scapharcae</name>
    <dbReference type="NCBI Taxonomy" id="1524259"/>
    <lineage>
        <taxon>Bacteria</taxon>
        <taxon>Pseudomonadati</taxon>
        <taxon>Pseudomonadota</taxon>
        <taxon>Alphaproteobacteria</taxon>
        <taxon>Rhodobacterales</taxon>
        <taxon>Roseobacteraceae</taxon>
        <taxon>Aliisedimentitalea</taxon>
    </lineage>
</organism>
<reference evidence="2 3" key="1">
    <citation type="submission" date="2023-04" db="EMBL/GenBank/DDBJ databases">
        <title>Complete genome sequence of Alisedimentitalea scapharcae.</title>
        <authorList>
            <person name="Rong J.-C."/>
            <person name="Yi M.-L."/>
            <person name="Zhao Q."/>
        </authorList>
    </citation>
    <scope>NUCLEOTIDE SEQUENCE [LARGE SCALE GENOMIC DNA]</scope>
    <source>
        <strain evidence="2 3">KCTC 42119</strain>
    </source>
</reference>
<dbReference type="Proteomes" id="UP001623232">
    <property type="component" value="Chromosome"/>
</dbReference>
<feature type="domain" description="Methyltransferase FkbM" evidence="1">
    <location>
        <begin position="35"/>
        <end position="204"/>
    </location>
</feature>
<dbReference type="GO" id="GO:0032259">
    <property type="term" value="P:methylation"/>
    <property type="evidence" value="ECO:0007669"/>
    <property type="project" value="UniProtKB-KW"/>
</dbReference>
<dbReference type="InterPro" id="IPR029063">
    <property type="entry name" value="SAM-dependent_MTases_sf"/>
</dbReference>
<dbReference type="NCBIfam" id="TIGR01444">
    <property type="entry name" value="fkbM_fam"/>
    <property type="match status" value="1"/>
</dbReference>
<proteinExistence type="predicted"/>
<dbReference type="GO" id="GO:0008168">
    <property type="term" value="F:methyltransferase activity"/>
    <property type="evidence" value="ECO:0007669"/>
    <property type="project" value="UniProtKB-KW"/>
</dbReference>
<evidence type="ECO:0000313" key="2">
    <source>
        <dbReference type="EMBL" id="WZK87474.1"/>
    </source>
</evidence>
<accession>A0ABZ2XQ83</accession>
<protein>
    <submittedName>
        <fullName evidence="2">FkbM family methyltransferase</fullName>
    </submittedName>
</protein>
<keyword evidence="3" id="KW-1185">Reference proteome</keyword>
<gene>
    <name evidence="2" type="ORF">QEZ52_12705</name>
</gene>
<dbReference type="SUPFAM" id="SSF53335">
    <property type="entry name" value="S-adenosyl-L-methionine-dependent methyltransferases"/>
    <property type="match status" value="1"/>
</dbReference>
<keyword evidence="2" id="KW-0489">Methyltransferase</keyword>
<dbReference type="RefSeq" id="WP_406644728.1">
    <property type="nucleotide sequence ID" value="NZ_CP123584.1"/>
</dbReference>
<dbReference type="Pfam" id="PF05050">
    <property type="entry name" value="Methyltransf_21"/>
    <property type="match status" value="1"/>
</dbReference>
<keyword evidence="2" id="KW-0808">Transferase</keyword>
<evidence type="ECO:0000313" key="3">
    <source>
        <dbReference type="Proteomes" id="UP001623232"/>
    </source>
</evidence>
<dbReference type="Gene3D" id="3.40.50.150">
    <property type="entry name" value="Vaccinia Virus protein VP39"/>
    <property type="match status" value="1"/>
</dbReference>
<dbReference type="EMBL" id="CP123584">
    <property type="protein sequence ID" value="WZK87474.1"/>
    <property type="molecule type" value="Genomic_DNA"/>
</dbReference>